<accession>A0A2P7Z204</accession>
<dbReference type="InterPro" id="IPR036291">
    <property type="entry name" value="NAD(P)-bd_dom_sf"/>
</dbReference>
<evidence type="ECO:0000256" key="1">
    <source>
        <dbReference type="ARBA" id="ARBA00005725"/>
    </source>
</evidence>
<dbReference type="OrthoDB" id="10000533at2759"/>
<dbReference type="GO" id="GO:0016491">
    <property type="term" value="F:oxidoreductase activity"/>
    <property type="evidence" value="ECO:0007669"/>
    <property type="project" value="UniProtKB-KW"/>
</dbReference>
<feature type="domain" description="NmrA-like" evidence="4">
    <location>
        <begin position="66"/>
        <end position="217"/>
    </location>
</feature>
<dbReference type="Pfam" id="PF05368">
    <property type="entry name" value="NmrA"/>
    <property type="match status" value="1"/>
</dbReference>
<keyword evidence="6" id="KW-1185">Reference proteome</keyword>
<dbReference type="InterPro" id="IPR051609">
    <property type="entry name" value="NmrA/Isoflavone_reductase-like"/>
</dbReference>
<evidence type="ECO:0000313" key="6">
    <source>
        <dbReference type="Proteomes" id="UP000243723"/>
    </source>
</evidence>
<comment type="caution">
    <text evidence="5">The sequence shown here is derived from an EMBL/GenBank/DDBJ whole genome shotgun (WGS) entry which is preliminary data.</text>
</comment>
<dbReference type="AlphaFoldDB" id="A0A2P7Z204"/>
<dbReference type="SUPFAM" id="SSF51735">
    <property type="entry name" value="NAD(P)-binding Rossmann-fold domains"/>
    <property type="match status" value="1"/>
</dbReference>
<dbReference type="InterPro" id="IPR008030">
    <property type="entry name" value="NmrA-like"/>
</dbReference>
<evidence type="ECO:0000256" key="2">
    <source>
        <dbReference type="ARBA" id="ARBA00022857"/>
    </source>
</evidence>
<dbReference type="PANTHER" id="PTHR47706:SF4">
    <property type="entry name" value="NMRA-LIKE DOMAIN-CONTAINING PROTEIN"/>
    <property type="match status" value="1"/>
</dbReference>
<name>A0A2P7Z204_9PEZI</name>
<keyword evidence="3" id="KW-0560">Oxidoreductase</keyword>
<dbReference type="PANTHER" id="PTHR47706">
    <property type="entry name" value="NMRA-LIKE FAMILY PROTEIN"/>
    <property type="match status" value="1"/>
</dbReference>
<protein>
    <recommendedName>
        <fullName evidence="4">NmrA-like domain-containing protein</fullName>
    </recommendedName>
</protein>
<sequence length="326" mass="35707">MVHVAIAGGSGPEVAREVIDALLATNNHELTVLSRGPEVHDYPQGQLEVHTLPSFIQPLSDPNQTAQKNLIDAAITAGVKRFAPSEYGSKETANMPWWSGKASTRSYLACINAESTVMEYTLFQPGLFLNYLAHPYRTSRHLTPLQTVFDFEHRRAIVVKDHPNAIMTFTSVTDLAAIIALAINCPAKWPPTSGISGNRLTVAQILAIGERVRGQPVPSFPSFFSALSTFANPSFACRPFTVGEVHLEDLERGELKTSWGLQVVHRAVAGEEEAAVKAMLEQVAVGTLLGCVKGAWESGEEMNRLFPEYEFEDAEEFLRGVFEGKP</sequence>
<reference evidence="5 6" key="1">
    <citation type="submission" date="2017-05" db="EMBL/GenBank/DDBJ databases">
        <title>Draft genome sequence of Elsinoe australis.</title>
        <authorList>
            <person name="Cheng Q."/>
        </authorList>
    </citation>
    <scope>NUCLEOTIDE SEQUENCE [LARGE SCALE GENOMIC DNA]</scope>
    <source>
        <strain evidence="5 6">NL1</strain>
    </source>
</reference>
<evidence type="ECO:0000256" key="3">
    <source>
        <dbReference type="ARBA" id="ARBA00023002"/>
    </source>
</evidence>
<evidence type="ECO:0000313" key="5">
    <source>
        <dbReference type="EMBL" id="PSK42245.1"/>
    </source>
</evidence>
<organism evidence="5 6">
    <name type="scientific">Elsinoe australis</name>
    <dbReference type="NCBI Taxonomy" id="40998"/>
    <lineage>
        <taxon>Eukaryota</taxon>
        <taxon>Fungi</taxon>
        <taxon>Dikarya</taxon>
        <taxon>Ascomycota</taxon>
        <taxon>Pezizomycotina</taxon>
        <taxon>Dothideomycetes</taxon>
        <taxon>Dothideomycetidae</taxon>
        <taxon>Myriangiales</taxon>
        <taxon>Elsinoaceae</taxon>
        <taxon>Elsinoe</taxon>
    </lineage>
</organism>
<dbReference type="EMBL" id="NHZQ01000335">
    <property type="protein sequence ID" value="PSK42245.1"/>
    <property type="molecule type" value="Genomic_DNA"/>
</dbReference>
<gene>
    <name evidence="5" type="ORF">B9Z65_4159</name>
</gene>
<dbReference type="Proteomes" id="UP000243723">
    <property type="component" value="Unassembled WGS sequence"/>
</dbReference>
<comment type="similarity">
    <text evidence="1">Belongs to the NmrA-type oxidoreductase family. Isoflavone reductase subfamily.</text>
</comment>
<proteinExistence type="inferred from homology"/>
<keyword evidence="2" id="KW-0521">NADP</keyword>
<dbReference type="Gene3D" id="3.90.25.10">
    <property type="entry name" value="UDP-galactose 4-epimerase, domain 1"/>
    <property type="match status" value="1"/>
</dbReference>
<evidence type="ECO:0000259" key="4">
    <source>
        <dbReference type="Pfam" id="PF05368"/>
    </source>
</evidence>
<dbReference type="Gene3D" id="3.40.50.720">
    <property type="entry name" value="NAD(P)-binding Rossmann-like Domain"/>
    <property type="match status" value="1"/>
</dbReference>